<dbReference type="Proteomes" id="UP000447434">
    <property type="component" value="Chromosome 1"/>
</dbReference>
<comment type="caution">
    <text evidence="1">The sequence shown here is derived from an EMBL/GenBank/DDBJ whole genome shotgun (WGS) entry which is preliminary data.</text>
</comment>
<evidence type="ECO:0000313" key="2">
    <source>
        <dbReference type="Proteomes" id="UP000447434"/>
    </source>
</evidence>
<proteinExistence type="predicted"/>
<dbReference type="EMBL" id="WOCE01000001">
    <property type="protein sequence ID" value="KAE9621532.1"/>
    <property type="molecule type" value="Genomic_DNA"/>
</dbReference>
<keyword evidence="2" id="KW-1185">Reference proteome</keyword>
<evidence type="ECO:0000313" key="1">
    <source>
        <dbReference type="EMBL" id="KAE9621532.1"/>
    </source>
</evidence>
<name>A0A6A4R7Z0_LUPAL</name>
<dbReference type="AlphaFoldDB" id="A0A6A4R7Z0"/>
<sequence>MLYSKRASVPTISSLRKLCIRYRFCSRNVTDCVKTLNGLRAISSAAVKPDFQLSGAYQTYDSLGYQQNHAGYYWGRYSNSRVF</sequence>
<gene>
    <name evidence="1" type="ORF">Lalb_Chr01g0015791</name>
</gene>
<protein>
    <submittedName>
        <fullName evidence="1">Uncharacterized protein</fullName>
    </submittedName>
</protein>
<accession>A0A6A4R7Z0</accession>
<reference evidence="2" key="1">
    <citation type="journal article" date="2020" name="Nat. Commun.">
        <title>Genome sequence of the cluster root forming white lupin.</title>
        <authorList>
            <person name="Hufnagel B."/>
            <person name="Marques A."/>
            <person name="Soriano A."/>
            <person name="Marques L."/>
            <person name="Divol F."/>
            <person name="Doumas P."/>
            <person name="Sallet E."/>
            <person name="Mancinotti D."/>
            <person name="Carrere S."/>
            <person name="Marande W."/>
            <person name="Arribat S."/>
            <person name="Keller J."/>
            <person name="Huneau C."/>
            <person name="Blein T."/>
            <person name="Aime D."/>
            <person name="Laguerre M."/>
            <person name="Taylor J."/>
            <person name="Schubert V."/>
            <person name="Nelson M."/>
            <person name="Geu-Flores F."/>
            <person name="Crespi M."/>
            <person name="Gallardo-Guerrero K."/>
            <person name="Delaux P.-M."/>
            <person name="Salse J."/>
            <person name="Berges H."/>
            <person name="Guyot R."/>
            <person name="Gouzy J."/>
            <person name="Peret B."/>
        </authorList>
    </citation>
    <scope>NUCLEOTIDE SEQUENCE [LARGE SCALE GENOMIC DNA]</scope>
    <source>
        <strain evidence="2">cv. Amiga</strain>
    </source>
</reference>
<organism evidence="1 2">
    <name type="scientific">Lupinus albus</name>
    <name type="common">White lupine</name>
    <name type="synonym">Lupinus termis</name>
    <dbReference type="NCBI Taxonomy" id="3870"/>
    <lineage>
        <taxon>Eukaryota</taxon>
        <taxon>Viridiplantae</taxon>
        <taxon>Streptophyta</taxon>
        <taxon>Embryophyta</taxon>
        <taxon>Tracheophyta</taxon>
        <taxon>Spermatophyta</taxon>
        <taxon>Magnoliopsida</taxon>
        <taxon>eudicotyledons</taxon>
        <taxon>Gunneridae</taxon>
        <taxon>Pentapetalae</taxon>
        <taxon>rosids</taxon>
        <taxon>fabids</taxon>
        <taxon>Fabales</taxon>
        <taxon>Fabaceae</taxon>
        <taxon>Papilionoideae</taxon>
        <taxon>50 kb inversion clade</taxon>
        <taxon>genistoids sensu lato</taxon>
        <taxon>core genistoids</taxon>
        <taxon>Genisteae</taxon>
        <taxon>Lupinus</taxon>
    </lineage>
</organism>